<name>A0ABI7X579_FELCA</name>
<accession>A0ABI7X579</accession>
<evidence type="ECO:0000313" key="2">
    <source>
        <dbReference type="Proteomes" id="UP000823872"/>
    </source>
</evidence>
<dbReference type="Gene3D" id="3.40.50.720">
    <property type="entry name" value="NAD(P)-binding Rossmann-like Domain"/>
    <property type="match status" value="1"/>
</dbReference>
<sequence length="102" mass="11308">MHKVCPRCTGGSQSIGRAVAQLMAQKLAKATGPGDLGGDLLVFSYDAAKKHEVQNTLEEMEKNLDRVYFLVNAARMNRDSLLERTKPEDMTSQLILISWVPC</sequence>
<reference evidence="1" key="2">
    <citation type="submission" date="2025-08" db="UniProtKB">
        <authorList>
            <consortium name="Ensembl"/>
        </authorList>
    </citation>
    <scope>IDENTIFICATION</scope>
    <source>
        <strain evidence="1">breed Abyssinian</strain>
    </source>
</reference>
<dbReference type="SUPFAM" id="SSF51735">
    <property type="entry name" value="NAD(P)-binding Rossmann-fold domains"/>
    <property type="match status" value="1"/>
</dbReference>
<reference evidence="1 2" key="1">
    <citation type="submission" date="2021-02" db="EMBL/GenBank/DDBJ databases">
        <title>Safari Cat Assemblies.</title>
        <authorList>
            <person name="Bredemeyer K.R."/>
            <person name="Murphy W.J."/>
        </authorList>
    </citation>
    <scope>NUCLEOTIDE SEQUENCE [LARGE SCALE GENOMIC DNA]</scope>
</reference>
<dbReference type="InterPro" id="IPR036291">
    <property type="entry name" value="NAD(P)-bd_dom_sf"/>
</dbReference>
<keyword evidence="2" id="KW-1185">Reference proteome</keyword>
<dbReference type="Ensembl" id="ENSFCTT00005027234.1">
    <property type="protein sequence ID" value="ENSFCTP00005017685.1"/>
    <property type="gene ID" value="ENSFCTG00005009755.1"/>
</dbReference>
<dbReference type="GeneTree" id="ENSGT01000000220998"/>
<reference evidence="1" key="3">
    <citation type="submission" date="2025-09" db="UniProtKB">
        <authorList>
            <consortium name="Ensembl"/>
        </authorList>
    </citation>
    <scope>IDENTIFICATION</scope>
    <source>
        <strain evidence="1">breed Abyssinian</strain>
    </source>
</reference>
<proteinExistence type="predicted"/>
<organism evidence="1 2">
    <name type="scientific">Felis catus</name>
    <name type="common">Cat</name>
    <name type="synonym">Felis silvestris catus</name>
    <dbReference type="NCBI Taxonomy" id="9685"/>
    <lineage>
        <taxon>Eukaryota</taxon>
        <taxon>Metazoa</taxon>
        <taxon>Chordata</taxon>
        <taxon>Craniata</taxon>
        <taxon>Vertebrata</taxon>
        <taxon>Euteleostomi</taxon>
        <taxon>Mammalia</taxon>
        <taxon>Eutheria</taxon>
        <taxon>Laurasiatheria</taxon>
        <taxon>Carnivora</taxon>
        <taxon>Feliformia</taxon>
        <taxon>Felidae</taxon>
        <taxon>Felinae</taxon>
        <taxon>Felis</taxon>
    </lineage>
</organism>
<protein>
    <submittedName>
        <fullName evidence="1">Uncharacterized protein</fullName>
    </submittedName>
</protein>
<evidence type="ECO:0000313" key="1">
    <source>
        <dbReference type="Ensembl" id="ENSFCTP00005017685.1"/>
    </source>
</evidence>
<dbReference type="Proteomes" id="UP000823872">
    <property type="component" value="Chromosome B3"/>
</dbReference>